<keyword evidence="4" id="KW-0472">Membrane</keyword>
<organism evidence="7 8">
    <name type="scientific">Mycolicibacterium chubuense</name>
    <name type="common">Mycobacterium chubuense</name>
    <dbReference type="NCBI Taxonomy" id="1800"/>
    <lineage>
        <taxon>Bacteria</taxon>
        <taxon>Bacillati</taxon>
        <taxon>Actinomycetota</taxon>
        <taxon>Actinomycetes</taxon>
        <taxon>Mycobacteriales</taxon>
        <taxon>Mycobacteriaceae</taxon>
        <taxon>Mycolicibacterium</taxon>
    </lineage>
</organism>
<comment type="caution">
    <text evidence="7">The sequence shown here is derived from an EMBL/GenBank/DDBJ whole genome shotgun (WGS) entry which is preliminary data.</text>
</comment>
<evidence type="ECO:0000256" key="4">
    <source>
        <dbReference type="ARBA" id="ARBA00023136"/>
    </source>
</evidence>
<dbReference type="AlphaFoldDB" id="A0A0J6VT06"/>
<keyword evidence="2" id="KW-0812">Transmembrane</keyword>
<proteinExistence type="predicted"/>
<evidence type="ECO:0000256" key="2">
    <source>
        <dbReference type="ARBA" id="ARBA00022692"/>
    </source>
</evidence>
<gene>
    <name evidence="7" type="primary">amt_2</name>
    <name evidence="7" type="ORF">MCHUDSM44219_03747</name>
</gene>
<dbReference type="EMBL" id="JYNX01000057">
    <property type="protein sequence ID" value="KMO74155.1"/>
    <property type="molecule type" value="Genomic_DNA"/>
</dbReference>
<dbReference type="GO" id="GO:0008519">
    <property type="term" value="F:ammonium channel activity"/>
    <property type="evidence" value="ECO:0007669"/>
    <property type="project" value="InterPro"/>
</dbReference>
<dbReference type="InterPro" id="IPR029020">
    <property type="entry name" value="Ammonium/urea_transptr"/>
</dbReference>
<feature type="compositionally biased region" description="Polar residues" evidence="5">
    <location>
        <begin position="65"/>
        <end position="80"/>
    </location>
</feature>
<keyword evidence="3" id="KW-1133">Transmembrane helix</keyword>
<evidence type="ECO:0000256" key="5">
    <source>
        <dbReference type="SAM" id="MobiDB-lite"/>
    </source>
</evidence>
<evidence type="ECO:0000313" key="7">
    <source>
        <dbReference type="EMBL" id="KMO74155.1"/>
    </source>
</evidence>
<reference evidence="7 8" key="1">
    <citation type="journal article" date="2015" name="Genome Biol. Evol.">
        <title>Characterization of Three Mycobacterium spp. with Potential Use in Bioremediation by Genome Sequencing and Comparative Genomics.</title>
        <authorList>
            <person name="Das S."/>
            <person name="Pettersson B.M."/>
            <person name="Behra P.R."/>
            <person name="Ramesh M."/>
            <person name="Dasgupta S."/>
            <person name="Bhattacharya A."/>
            <person name="Kirsebom L.A."/>
        </authorList>
    </citation>
    <scope>NUCLEOTIDE SEQUENCE [LARGE SCALE GENOMIC DNA]</scope>
    <source>
        <strain evidence="7 8">DSM 44219</strain>
    </source>
</reference>
<dbReference type="GO" id="GO:0016020">
    <property type="term" value="C:membrane"/>
    <property type="evidence" value="ECO:0007669"/>
    <property type="project" value="UniProtKB-SubCell"/>
</dbReference>
<dbReference type="Gene3D" id="1.10.3430.10">
    <property type="entry name" value="Ammonium transporter AmtB like domains"/>
    <property type="match status" value="1"/>
</dbReference>
<accession>A0A0J6VT06</accession>
<evidence type="ECO:0000256" key="1">
    <source>
        <dbReference type="ARBA" id="ARBA00004141"/>
    </source>
</evidence>
<keyword evidence="8" id="KW-1185">Reference proteome</keyword>
<evidence type="ECO:0000313" key="8">
    <source>
        <dbReference type="Proteomes" id="UP000036176"/>
    </source>
</evidence>
<comment type="subcellular location">
    <subcellularLocation>
        <location evidence="1">Membrane</location>
        <topology evidence="1">Multi-pass membrane protein</topology>
    </subcellularLocation>
</comment>
<feature type="domain" description="Ammonium transporter AmtB-like" evidence="6">
    <location>
        <begin position="2"/>
        <end position="46"/>
    </location>
</feature>
<sequence>MLVVAAYAFAASFVLATLIDRLIGFRISAEDEVSGVDFSQHAETAYAEGVHGHGAPPRSGLFGSSGATAPRPSSSEDAAG</sequence>
<dbReference type="Proteomes" id="UP000036176">
    <property type="component" value="Unassembled WGS sequence"/>
</dbReference>
<dbReference type="InterPro" id="IPR024041">
    <property type="entry name" value="NH4_transpt_AmtB-like_dom"/>
</dbReference>
<name>A0A0J6VT06_MYCCU</name>
<protein>
    <submittedName>
        <fullName evidence="7">Ammonia channel</fullName>
    </submittedName>
</protein>
<evidence type="ECO:0000259" key="6">
    <source>
        <dbReference type="Pfam" id="PF00909"/>
    </source>
</evidence>
<dbReference type="Pfam" id="PF00909">
    <property type="entry name" value="Ammonium_transp"/>
    <property type="match status" value="1"/>
</dbReference>
<feature type="region of interest" description="Disordered" evidence="5">
    <location>
        <begin position="47"/>
        <end position="80"/>
    </location>
</feature>
<evidence type="ECO:0000256" key="3">
    <source>
        <dbReference type="ARBA" id="ARBA00022989"/>
    </source>
</evidence>
<dbReference type="PATRIC" id="fig|1800.3.peg.3776"/>